<dbReference type="EMBL" id="JAFCIX010000568">
    <property type="protein sequence ID" value="KAH6587144.1"/>
    <property type="molecule type" value="Genomic_DNA"/>
</dbReference>
<feature type="coiled-coil region" evidence="1">
    <location>
        <begin position="194"/>
        <end position="221"/>
    </location>
</feature>
<name>A0ABQ8EV63_9FUNG</name>
<evidence type="ECO:0000313" key="4">
    <source>
        <dbReference type="EMBL" id="KAH6587144.1"/>
    </source>
</evidence>
<comment type="caution">
    <text evidence="4">The sequence shown here is derived from an EMBL/GenBank/DDBJ whole genome shotgun (WGS) entry which is preliminary data.</text>
</comment>
<dbReference type="Proteomes" id="UP001648503">
    <property type="component" value="Unassembled WGS sequence"/>
</dbReference>
<keyword evidence="5" id="KW-1185">Reference proteome</keyword>
<evidence type="ECO:0000256" key="1">
    <source>
        <dbReference type="SAM" id="Coils"/>
    </source>
</evidence>
<reference evidence="4 5" key="1">
    <citation type="submission" date="2021-02" db="EMBL/GenBank/DDBJ databases">
        <title>Variation within the Batrachochytrium salamandrivorans European outbreak.</title>
        <authorList>
            <person name="Kelly M."/>
            <person name="Pasmans F."/>
            <person name="Shea T.P."/>
            <person name="Munoz J.F."/>
            <person name="Carranza S."/>
            <person name="Cuomo C.A."/>
            <person name="Martel A."/>
        </authorList>
    </citation>
    <scope>NUCLEOTIDE SEQUENCE [LARGE SCALE GENOMIC DNA]</scope>
    <source>
        <strain evidence="4 5">AMFP18/2</strain>
    </source>
</reference>
<dbReference type="EMBL" id="JAFCIX010000568">
    <property type="protein sequence ID" value="KAH6587141.1"/>
    <property type="molecule type" value="Genomic_DNA"/>
</dbReference>
<feature type="signal peptide" evidence="2">
    <location>
        <begin position="1"/>
        <end position="18"/>
    </location>
</feature>
<protein>
    <submittedName>
        <fullName evidence="4">Uncharacterized protein</fullName>
    </submittedName>
</protein>
<keyword evidence="2" id="KW-0732">Signal</keyword>
<accession>A0ABQ8EV63</accession>
<evidence type="ECO:0000256" key="2">
    <source>
        <dbReference type="SAM" id="SignalP"/>
    </source>
</evidence>
<gene>
    <name evidence="3" type="ORF">BASA50_001421</name>
    <name evidence="4" type="ORF">BASA50_001424</name>
</gene>
<organism evidence="4 5">
    <name type="scientific">Batrachochytrium salamandrivorans</name>
    <dbReference type="NCBI Taxonomy" id="1357716"/>
    <lineage>
        <taxon>Eukaryota</taxon>
        <taxon>Fungi</taxon>
        <taxon>Fungi incertae sedis</taxon>
        <taxon>Chytridiomycota</taxon>
        <taxon>Chytridiomycota incertae sedis</taxon>
        <taxon>Chytridiomycetes</taxon>
        <taxon>Rhizophydiales</taxon>
        <taxon>Rhizophydiales incertae sedis</taxon>
        <taxon>Batrachochytrium</taxon>
    </lineage>
</organism>
<evidence type="ECO:0000313" key="5">
    <source>
        <dbReference type="Proteomes" id="UP001648503"/>
    </source>
</evidence>
<sequence>MQFLHLFSFVVVASYAAALPQPAGLSEKYSNDVDTNSASGLEARSYQPESNSHKDSATLVSLKRRGNSGSGSSPSSPSDPQNLVFETVSPFGKAQYSALLLFEVVKAFGTDLGDAPKNVKAAGAALSESTGKLLVDYVQRSLQAADSLNNWVKDAEKNLFAAIKVDFGNKGYSKIKPFLDDASDKLKADVSYNLQQVTAALSNIEKKIDSAKLEVDAVQQAFGRVFKDYQFYIKTLRPYLNKSASGQDTNTYLSQGVEVLDKFSLKQEALYFTVREGIPDAIY</sequence>
<evidence type="ECO:0000313" key="3">
    <source>
        <dbReference type="EMBL" id="KAH6587141.1"/>
    </source>
</evidence>
<keyword evidence="1" id="KW-0175">Coiled coil</keyword>
<proteinExistence type="predicted"/>
<feature type="chain" id="PRO_5045031055" evidence="2">
    <location>
        <begin position="19"/>
        <end position="283"/>
    </location>
</feature>